<reference evidence="1" key="1">
    <citation type="submission" date="2020-03" db="EMBL/GenBank/DDBJ databases">
        <title>The deep terrestrial virosphere.</title>
        <authorList>
            <person name="Holmfeldt K."/>
            <person name="Nilsson E."/>
            <person name="Simone D."/>
            <person name="Lopez-Fernandez M."/>
            <person name="Wu X."/>
            <person name="de Brujin I."/>
            <person name="Lundin D."/>
            <person name="Andersson A."/>
            <person name="Bertilsson S."/>
            <person name="Dopson M."/>
        </authorList>
    </citation>
    <scope>NUCLEOTIDE SEQUENCE</scope>
    <source>
        <strain evidence="1">TM448B02499</strain>
    </source>
</reference>
<sequence length="67" mass="7886">MVKYNLKKTKTADPETIKHCLTVIKAKLEEADQLFEASEDYLSTAKWKEAEQYIKSYIKELFKQNTL</sequence>
<evidence type="ECO:0000313" key="1">
    <source>
        <dbReference type="EMBL" id="QJI01384.1"/>
    </source>
</evidence>
<name>A0A6M3XXB4_9ZZZZ</name>
<protein>
    <submittedName>
        <fullName evidence="1">Uncharacterized protein</fullName>
    </submittedName>
</protein>
<dbReference type="EMBL" id="MT144919">
    <property type="protein sequence ID" value="QJI01384.1"/>
    <property type="molecule type" value="Genomic_DNA"/>
</dbReference>
<proteinExistence type="predicted"/>
<gene>
    <name evidence="1" type="ORF">TM448B02499_0016</name>
</gene>
<organism evidence="1">
    <name type="scientific">viral metagenome</name>
    <dbReference type="NCBI Taxonomy" id="1070528"/>
    <lineage>
        <taxon>unclassified sequences</taxon>
        <taxon>metagenomes</taxon>
        <taxon>organismal metagenomes</taxon>
    </lineage>
</organism>
<dbReference type="AlphaFoldDB" id="A0A6M3XXB4"/>
<accession>A0A6M3XXB4</accession>